<dbReference type="InterPro" id="IPR007627">
    <property type="entry name" value="RNA_pol_sigma70_r2"/>
</dbReference>
<dbReference type="Gene3D" id="1.10.10.10">
    <property type="entry name" value="Winged helix-like DNA-binding domain superfamily/Winged helix DNA-binding domain"/>
    <property type="match status" value="1"/>
</dbReference>
<evidence type="ECO:0000256" key="2">
    <source>
        <dbReference type="ARBA" id="ARBA00023015"/>
    </source>
</evidence>
<dbReference type="Pfam" id="PF08281">
    <property type="entry name" value="Sigma70_r4_2"/>
    <property type="match status" value="1"/>
</dbReference>
<name>A0ABS3F5Q7_9PROT</name>
<keyword evidence="2" id="KW-0805">Transcription regulation</keyword>
<dbReference type="SUPFAM" id="SSF88946">
    <property type="entry name" value="Sigma2 domain of RNA polymerase sigma factors"/>
    <property type="match status" value="1"/>
</dbReference>
<comment type="caution">
    <text evidence="8">The sequence shown here is derived from an EMBL/GenBank/DDBJ whole genome shotgun (WGS) entry which is preliminary data.</text>
</comment>
<dbReference type="NCBIfam" id="TIGR02937">
    <property type="entry name" value="sigma70-ECF"/>
    <property type="match status" value="1"/>
</dbReference>
<dbReference type="InterPro" id="IPR014284">
    <property type="entry name" value="RNA_pol_sigma-70_dom"/>
</dbReference>
<evidence type="ECO:0000256" key="1">
    <source>
        <dbReference type="ARBA" id="ARBA00010641"/>
    </source>
</evidence>
<evidence type="ECO:0000259" key="6">
    <source>
        <dbReference type="Pfam" id="PF04542"/>
    </source>
</evidence>
<evidence type="ECO:0000256" key="5">
    <source>
        <dbReference type="ARBA" id="ARBA00023163"/>
    </source>
</evidence>
<dbReference type="InterPro" id="IPR013249">
    <property type="entry name" value="RNA_pol_sigma70_r4_t2"/>
</dbReference>
<sequence length="239" mass="27306">MNPLRQEFVSKSNLSTLPSCQRSKRPIPVSLSVTTLQTEIAGRTEATRKGPGMSVSHHPENTNCPEHFWAAWHSHKEYLIKLSMIWMNVSAADAEDAFSDATIRAYEKYAAHAPQISNERAWFARLLHNICIDKHRANKRIKNLYDRVKEISAIDMSALDTRQQTPEGNLMNSELSHRLRTAIENLPERLKAPVILRLVQGEEYDEIARKLGISNDNVRKRVQQGRGLLRENLKAFRDG</sequence>
<feature type="domain" description="RNA polymerase sigma factor 70 region 4 type 2" evidence="7">
    <location>
        <begin position="177"/>
        <end position="226"/>
    </location>
</feature>
<evidence type="ECO:0000256" key="3">
    <source>
        <dbReference type="ARBA" id="ARBA00023082"/>
    </source>
</evidence>
<dbReference type="Gene3D" id="1.10.1740.10">
    <property type="match status" value="1"/>
</dbReference>
<dbReference type="InterPro" id="IPR039425">
    <property type="entry name" value="RNA_pol_sigma-70-like"/>
</dbReference>
<feature type="domain" description="RNA polymerase sigma-70 region 2" evidence="6">
    <location>
        <begin position="90"/>
        <end position="140"/>
    </location>
</feature>
<dbReference type="EMBL" id="JAFLNC010000002">
    <property type="protein sequence ID" value="MBO0333790.1"/>
    <property type="molecule type" value="Genomic_DNA"/>
</dbReference>
<evidence type="ECO:0000313" key="9">
    <source>
        <dbReference type="Proteomes" id="UP000664761"/>
    </source>
</evidence>
<dbReference type="InterPro" id="IPR013325">
    <property type="entry name" value="RNA_pol_sigma_r2"/>
</dbReference>
<dbReference type="Pfam" id="PF04542">
    <property type="entry name" value="Sigma70_r2"/>
    <property type="match status" value="1"/>
</dbReference>
<dbReference type="Proteomes" id="UP000664761">
    <property type="component" value="Unassembled WGS sequence"/>
</dbReference>
<organism evidence="8 9">
    <name type="scientific">Sneathiella sedimenti</name>
    <dbReference type="NCBI Taxonomy" id="2816034"/>
    <lineage>
        <taxon>Bacteria</taxon>
        <taxon>Pseudomonadati</taxon>
        <taxon>Pseudomonadota</taxon>
        <taxon>Alphaproteobacteria</taxon>
        <taxon>Sneathiellales</taxon>
        <taxon>Sneathiellaceae</taxon>
        <taxon>Sneathiella</taxon>
    </lineage>
</organism>
<keyword evidence="5" id="KW-0804">Transcription</keyword>
<keyword evidence="9" id="KW-1185">Reference proteome</keyword>
<reference evidence="8 9" key="1">
    <citation type="submission" date="2021-03" db="EMBL/GenBank/DDBJ databases">
        <title>Sneathiella sp. CAU 1612 isolated from Kang Won-do.</title>
        <authorList>
            <person name="Kim W."/>
        </authorList>
    </citation>
    <scope>NUCLEOTIDE SEQUENCE [LARGE SCALE GENOMIC DNA]</scope>
    <source>
        <strain evidence="8 9">CAU 1612</strain>
    </source>
</reference>
<evidence type="ECO:0000256" key="4">
    <source>
        <dbReference type="ARBA" id="ARBA00023125"/>
    </source>
</evidence>
<dbReference type="PANTHER" id="PTHR43133:SF8">
    <property type="entry name" value="RNA POLYMERASE SIGMA FACTOR HI_1459-RELATED"/>
    <property type="match status" value="1"/>
</dbReference>
<dbReference type="InterPro" id="IPR013324">
    <property type="entry name" value="RNA_pol_sigma_r3/r4-like"/>
</dbReference>
<keyword evidence="4" id="KW-0238">DNA-binding</keyword>
<evidence type="ECO:0000313" key="8">
    <source>
        <dbReference type="EMBL" id="MBO0333790.1"/>
    </source>
</evidence>
<dbReference type="SUPFAM" id="SSF88659">
    <property type="entry name" value="Sigma3 and sigma4 domains of RNA polymerase sigma factors"/>
    <property type="match status" value="1"/>
</dbReference>
<dbReference type="CDD" id="cd06171">
    <property type="entry name" value="Sigma70_r4"/>
    <property type="match status" value="1"/>
</dbReference>
<comment type="similarity">
    <text evidence="1">Belongs to the sigma-70 factor family. ECF subfamily.</text>
</comment>
<dbReference type="InterPro" id="IPR036388">
    <property type="entry name" value="WH-like_DNA-bd_sf"/>
</dbReference>
<dbReference type="PANTHER" id="PTHR43133">
    <property type="entry name" value="RNA POLYMERASE ECF-TYPE SIGMA FACTO"/>
    <property type="match status" value="1"/>
</dbReference>
<proteinExistence type="inferred from homology"/>
<keyword evidence="3" id="KW-0731">Sigma factor</keyword>
<protein>
    <submittedName>
        <fullName evidence="8">RNA polymerase sigma factor</fullName>
    </submittedName>
</protein>
<dbReference type="RefSeq" id="WP_207044579.1">
    <property type="nucleotide sequence ID" value="NZ_JAFLNC010000002.1"/>
</dbReference>
<accession>A0ABS3F5Q7</accession>
<gene>
    <name evidence="8" type="ORF">J0X12_09200</name>
</gene>
<evidence type="ECO:0000259" key="7">
    <source>
        <dbReference type="Pfam" id="PF08281"/>
    </source>
</evidence>